<keyword evidence="3" id="KW-1185">Reference proteome</keyword>
<evidence type="ECO:0000256" key="1">
    <source>
        <dbReference type="SAM" id="MobiDB-lite"/>
    </source>
</evidence>
<sequence length="211" mass="21451">MRGDSGDHPTWDLADLPGEVRVALETLVAHRGVVLVDGGAPVGSLAFSPAVLEGVVVDPAPADPSGPAEREDVTVVATGTKLSAAARARLSESLGPAYVVVDVSEAPPTTDVVLIHAVSPQLVGVLRATFPRARVLVAELLDDELGLDVRGPVGRLLDAGAHAYLPRGPVEQVGRSVRRVLETPAAGELGASVRSHGEVGELGGPSGTGPS</sequence>
<dbReference type="OrthoDB" id="3823529at2"/>
<feature type="compositionally biased region" description="Gly residues" evidence="1">
    <location>
        <begin position="200"/>
        <end position="211"/>
    </location>
</feature>
<dbReference type="AlphaFoldDB" id="A0A1H1P788"/>
<dbReference type="EMBL" id="LT629757">
    <property type="protein sequence ID" value="SDS07158.1"/>
    <property type="molecule type" value="Genomic_DNA"/>
</dbReference>
<organism evidence="2 3">
    <name type="scientific">Nocardioides scoriae</name>
    <dbReference type="NCBI Taxonomy" id="642780"/>
    <lineage>
        <taxon>Bacteria</taxon>
        <taxon>Bacillati</taxon>
        <taxon>Actinomycetota</taxon>
        <taxon>Actinomycetes</taxon>
        <taxon>Propionibacteriales</taxon>
        <taxon>Nocardioidaceae</taxon>
        <taxon>Nocardioides</taxon>
    </lineage>
</organism>
<reference evidence="3" key="1">
    <citation type="submission" date="2016-10" db="EMBL/GenBank/DDBJ databases">
        <authorList>
            <person name="Varghese N."/>
            <person name="Submissions S."/>
        </authorList>
    </citation>
    <scope>NUCLEOTIDE SEQUENCE [LARGE SCALE GENOMIC DNA]</scope>
    <source>
        <strain evidence="3">DSM 22127</strain>
    </source>
</reference>
<evidence type="ECO:0000313" key="2">
    <source>
        <dbReference type="EMBL" id="SDS07158.1"/>
    </source>
</evidence>
<dbReference type="RefSeq" id="WP_091726922.1">
    <property type="nucleotide sequence ID" value="NZ_LT629757.1"/>
</dbReference>
<gene>
    <name evidence="2" type="ORF">SAMN04488570_1065</name>
</gene>
<accession>A0A1H1P788</accession>
<dbReference type="STRING" id="642780.SAMN04488570_1065"/>
<name>A0A1H1P788_9ACTN</name>
<dbReference type="Proteomes" id="UP000198859">
    <property type="component" value="Chromosome I"/>
</dbReference>
<protein>
    <submittedName>
        <fullName evidence="2">Uncharacterized protein</fullName>
    </submittedName>
</protein>
<feature type="region of interest" description="Disordered" evidence="1">
    <location>
        <begin position="190"/>
        <end position="211"/>
    </location>
</feature>
<proteinExistence type="predicted"/>
<evidence type="ECO:0000313" key="3">
    <source>
        <dbReference type="Proteomes" id="UP000198859"/>
    </source>
</evidence>